<feature type="transmembrane region" description="Helical" evidence="6">
    <location>
        <begin position="174"/>
        <end position="192"/>
    </location>
</feature>
<evidence type="ECO:0000256" key="4">
    <source>
        <dbReference type="ARBA" id="ARBA00022989"/>
    </source>
</evidence>
<evidence type="ECO:0000256" key="3">
    <source>
        <dbReference type="ARBA" id="ARBA00022692"/>
    </source>
</evidence>
<dbReference type="GO" id="GO:0016020">
    <property type="term" value="C:membrane"/>
    <property type="evidence" value="ECO:0007669"/>
    <property type="project" value="UniProtKB-SubCell"/>
</dbReference>
<comment type="subcellular location">
    <subcellularLocation>
        <location evidence="1">Membrane</location>
        <topology evidence="1">Single-pass membrane protein</topology>
    </subcellularLocation>
</comment>
<feature type="transmembrane region" description="Helical" evidence="6">
    <location>
        <begin position="84"/>
        <end position="103"/>
    </location>
</feature>
<evidence type="ECO:0000256" key="1">
    <source>
        <dbReference type="ARBA" id="ARBA00004167"/>
    </source>
</evidence>
<dbReference type="PANTHER" id="PTHR12791">
    <property type="entry name" value="GOLGI SNARE BET1-RELATED"/>
    <property type="match status" value="1"/>
</dbReference>
<keyword evidence="5 6" id="KW-0472">Membrane</keyword>
<accession>A0A1V9ZXX7</accession>
<proteinExistence type="predicted"/>
<protein>
    <recommendedName>
        <fullName evidence="7">t-SNARE coiled-coil homology domain-containing protein</fullName>
    </recommendedName>
</protein>
<evidence type="ECO:0000313" key="9">
    <source>
        <dbReference type="Proteomes" id="UP000243217"/>
    </source>
</evidence>
<dbReference type="OrthoDB" id="428895at2759"/>
<feature type="transmembrane region" description="Helical" evidence="6">
    <location>
        <begin position="303"/>
        <end position="319"/>
    </location>
</feature>
<dbReference type="GO" id="GO:0005737">
    <property type="term" value="C:cytoplasm"/>
    <property type="evidence" value="ECO:0007669"/>
    <property type="project" value="UniProtKB-ARBA"/>
</dbReference>
<dbReference type="SUPFAM" id="SSF58038">
    <property type="entry name" value="SNARE fusion complex"/>
    <property type="match status" value="3"/>
</dbReference>
<dbReference type="GO" id="GO:0012505">
    <property type="term" value="C:endomembrane system"/>
    <property type="evidence" value="ECO:0007669"/>
    <property type="project" value="UniProtKB-ARBA"/>
</dbReference>
<keyword evidence="3 6" id="KW-0812">Transmembrane</keyword>
<evidence type="ECO:0000256" key="5">
    <source>
        <dbReference type="ARBA" id="ARBA00023136"/>
    </source>
</evidence>
<feature type="domain" description="T-SNARE coiled-coil homology" evidence="7">
    <location>
        <begin position="105"/>
        <end position="167"/>
    </location>
</feature>
<feature type="non-terminal residue" evidence="8">
    <location>
        <position position="1"/>
    </location>
</feature>
<dbReference type="InterPro" id="IPR000727">
    <property type="entry name" value="T_SNARE_dom"/>
</dbReference>
<dbReference type="EMBL" id="JNBS01001064">
    <property type="protein sequence ID" value="OQS02864.1"/>
    <property type="molecule type" value="Genomic_DNA"/>
</dbReference>
<gene>
    <name evidence="8" type="ORF">THRCLA_21306</name>
</gene>
<keyword evidence="4 6" id="KW-1133">Transmembrane helix</keyword>
<keyword evidence="2" id="KW-0813">Transport</keyword>
<reference evidence="8 9" key="1">
    <citation type="journal article" date="2014" name="Genome Biol. Evol.">
        <title>The secreted proteins of Achlya hypogyna and Thraustotheca clavata identify the ancestral oomycete secretome and reveal gene acquisitions by horizontal gene transfer.</title>
        <authorList>
            <person name="Misner I."/>
            <person name="Blouin N."/>
            <person name="Leonard G."/>
            <person name="Richards T.A."/>
            <person name="Lane C.E."/>
        </authorList>
    </citation>
    <scope>NUCLEOTIDE SEQUENCE [LARGE SCALE GENOMIC DNA]</scope>
    <source>
        <strain evidence="8 9">ATCC 34112</strain>
    </source>
</reference>
<organism evidence="8 9">
    <name type="scientific">Thraustotheca clavata</name>
    <dbReference type="NCBI Taxonomy" id="74557"/>
    <lineage>
        <taxon>Eukaryota</taxon>
        <taxon>Sar</taxon>
        <taxon>Stramenopiles</taxon>
        <taxon>Oomycota</taxon>
        <taxon>Saprolegniomycetes</taxon>
        <taxon>Saprolegniales</taxon>
        <taxon>Achlyaceae</taxon>
        <taxon>Thraustotheca</taxon>
    </lineage>
</organism>
<name>A0A1V9ZXX7_9STRA</name>
<evidence type="ECO:0000259" key="7">
    <source>
        <dbReference type="PROSITE" id="PS50192"/>
    </source>
</evidence>
<dbReference type="CDD" id="cd15841">
    <property type="entry name" value="SNARE_Qc"/>
    <property type="match status" value="3"/>
</dbReference>
<sequence>CYLKMSQFVSQQRYNREQQETDLDEVLVGARHLNNHARAINGEVVSQNNLLDALGNDVEAGANDLRFQAEKAALVNQQKKKMCWYYGVIAVLVIILIVLFAFYRQHNLKDQENNLEHIYAGAKHLHVHAQGIHNEVNQQNVILDNITTDVYAGAEELRIQAEKAPYVHEQSKKMCYYIVITILVLIKNNYMAFYTKLNHCLNKLSSISFAIFIALDMMSIKQSTMTTQYRRYNVNDHEADLDAVHQGAMDLNAHANAIHNEVQAQDPLIRDLAYDCEAGTDELRIQAEKAAYVNQQNKKLCKYYGVIALLVVATILLYSL</sequence>
<dbReference type="PROSITE" id="PS50192">
    <property type="entry name" value="T_SNARE"/>
    <property type="match status" value="1"/>
</dbReference>
<evidence type="ECO:0000313" key="8">
    <source>
        <dbReference type="EMBL" id="OQS02864.1"/>
    </source>
</evidence>
<comment type="caution">
    <text evidence="8">The sequence shown here is derived from an EMBL/GenBank/DDBJ whole genome shotgun (WGS) entry which is preliminary data.</text>
</comment>
<dbReference type="STRING" id="74557.A0A1V9ZXX7"/>
<dbReference type="Proteomes" id="UP000243217">
    <property type="component" value="Unassembled WGS sequence"/>
</dbReference>
<keyword evidence="9" id="KW-1185">Reference proteome</keyword>
<dbReference type="AlphaFoldDB" id="A0A1V9ZXX7"/>
<dbReference type="Gene3D" id="1.20.5.110">
    <property type="match status" value="2"/>
</dbReference>
<evidence type="ECO:0000256" key="2">
    <source>
        <dbReference type="ARBA" id="ARBA00022448"/>
    </source>
</evidence>
<evidence type="ECO:0000256" key="6">
    <source>
        <dbReference type="SAM" id="Phobius"/>
    </source>
</evidence>